<evidence type="ECO:0000313" key="3">
    <source>
        <dbReference type="EMBL" id="RZS98633.1"/>
    </source>
</evidence>
<protein>
    <submittedName>
        <fullName evidence="3">Uncharacterized protein</fullName>
    </submittedName>
</protein>
<comment type="caution">
    <text evidence="3">The sequence shown here is derived from an EMBL/GenBank/DDBJ whole genome shotgun (WGS) entry which is preliminary data.</text>
</comment>
<reference evidence="3 4" key="1">
    <citation type="submission" date="2019-02" db="EMBL/GenBank/DDBJ databases">
        <title>Genomic Encyclopedia of Archaeal and Bacterial Type Strains, Phase II (KMG-II): from individual species to whole genera.</title>
        <authorList>
            <person name="Goeker M."/>
        </authorList>
    </citation>
    <scope>NUCLEOTIDE SEQUENCE [LARGE SCALE GENOMIC DNA]</scope>
    <source>
        <strain evidence="3 4">DSM 21411</strain>
    </source>
</reference>
<feature type="region of interest" description="Disordered" evidence="1">
    <location>
        <begin position="137"/>
        <end position="177"/>
    </location>
</feature>
<accession>A0A4Q7PDX6</accession>
<evidence type="ECO:0000313" key="4">
    <source>
        <dbReference type="Proteomes" id="UP000292209"/>
    </source>
</evidence>
<keyword evidence="4" id="KW-1185">Reference proteome</keyword>
<dbReference type="RefSeq" id="WP_130277297.1">
    <property type="nucleotide sequence ID" value="NZ_SGXG01000001.1"/>
</dbReference>
<organism evidence="3 4">
    <name type="scientific">Cecembia calidifontis</name>
    <dbReference type="NCBI Taxonomy" id="1187080"/>
    <lineage>
        <taxon>Bacteria</taxon>
        <taxon>Pseudomonadati</taxon>
        <taxon>Bacteroidota</taxon>
        <taxon>Cytophagia</taxon>
        <taxon>Cytophagales</taxon>
        <taxon>Cyclobacteriaceae</taxon>
        <taxon>Cecembia</taxon>
    </lineage>
</organism>
<name>A0A4Q7PDX6_9BACT</name>
<dbReference type="EMBL" id="SGXG01000001">
    <property type="protein sequence ID" value="RZS98633.1"/>
    <property type="molecule type" value="Genomic_DNA"/>
</dbReference>
<keyword evidence="2" id="KW-0732">Signal</keyword>
<dbReference type="AlphaFoldDB" id="A0A4Q7PDX6"/>
<evidence type="ECO:0000256" key="1">
    <source>
        <dbReference type="SAM" id="MobiDB-lite"/>
    </source>
</evidence>
<feature type="compositionally biased region" description="Polar residues" evidence="1">
    <location>
        <begin position="141"/>
        <end position="156"/>
    </location>
</feature>
<evidence type="ECO:0000256" key="2">
    <source>
        <dbReference type="SAM" id="SignalP"/>
    </source>
</evidence>
<proteinExistence type="predicted"/>
<feature type="signal peptide" evidence="2">
    <location>
        <begin position="1"/>
        <end position="19"/>
    </location>
</feature>
<gene>
    <name evidence="3" type="ORF">BC751_4298</name>
</gene>
<dbReference type="Proteomes" id="UP000292209">
    <property type="component" value="Unassembled WGS sequence"/>
</dbReference>
<feature type="chain" id="PRO_5020407362" evidence="2">
    <location>
        <begin position="20"/>
        <end position="177"/>
    </location>
</feature>
<dbReference type="OrthoDB" id="832921at2"/>
<sequence length="177" mass="19176">MKNLLFLFLIGLLPTLAMAQKNVVPVSSIPAFDITLPKGSKQDKRFLSVAAAASLLEAEISDPKVKLSGTEVYILPSRSASGFVADSLLMLLEKSGFQVNPLDNDNFAWVSKQGVTYFTFLSLDEKASNLYLAKANKLPDNRSTPSTKTGSANNTVAFPDHIPPLPPVRNSNPIKNQ</sequence>